<proteinExistence type="inferred from homology"/>
<evidence type="ECO:0000256" key="1">
    <source>
        <dbReference type="ARBA" id="ARBA00004123"/>
    </source>
</evidence>
<evidence type="ECO:0000256" key="7">
    <source>
        <dbReference type="ARBA" id="ARBA00023242"/>
    </source>
</evidence>
<dbReference type="GO" id="GO:0051642">
    <property type="term" value="P:centrosome localization"/>
    <property type="evidence" value="ECO:0007669"/>
    <property type="project" value="TreeGrafter"/>
</dbReference>
<evidence type="ECO:0000256" key="5">
    <source>
        <dbReference type="ARBA" id="ARBA00022618"/>
    </source>
</evidence>
<name>A0A915JCM8_ROMCU</name>
<dbReference type="Proteomes" id="UP000887565">
    <property type="component" value="Unplaced"/>
</dbReference>
<dbReference type="GO" id="GO:0051301">
    <property type="term" value="P:cell division"/>
    <property type="evidence" value="ECO:0007669"/>
    <property type="project" value="UniProtKB-KW"/>
</dbReference>
<evidence type="ECO:0000256" key="10">
    <source>
        <dbReference type="ARBA" id="ARBA00032585"/>
    </source>
</evidence>
<comment type="subunit">
    <text evidence="12">Belongs to the multiprotein complex Integrator, at least composed of IntS1, IntS2, IntS3, IntS4, omd/IntS5, IntS6, defl/IntS7, IntS8, IntS9, IntS10, IntS11, IntS12, asun/IntS13, IntS14 and IntS15. The core complex associates with protein phosphatase 2A subunits mts/PP2A and Pp2A-29B, to form the Integrator-PP2A (INTAC) complex.</text>
</comment>
<evidence type="ECO:0000256" key="6">
    <source>
        <dbReference type="ARBA" id="ARBA00022776"/>
    </source>
</evidence>
<evidence type="ECO:0000256" key="12">
    <source>
        <dbReference type="ARBA" id="ARBA00065185"/>
    </source>
</evidence>
<organism evidence="13 14">
    <name type="scientific">Romanomermis culicivorax</name>
    <name type="common">Nematode worm</name>
    <dbReference type="NCBI Taxonomy" id="13658"/>
    <lineage>
        <taxon>Eukaryota</taxon>
        <taxon>Metazoa</taxon>
        <taxon>Ecdysozoa</taxon>
        <taxon>Nematoda</taxon>
        <taxon>Enoplea</taxon>
        <taxon>Dorylaimia</taxon>
        <taxon>Mermithida</taxon>
        <taxon>Mermithoidea</taxon>
        <taxon>Mermithidae</taxon>
        <taxon>Romanomermis</taxon>
    </lineage>
</organism>
<evidence type="ECO:0000256" key="8">
    <source>
        <dbReference type="ARBA" id="ARBA00023306"/>
    </source>
</evidence>
<sequence length="286" mass="31387">MKTTNALPSKKLLSCMSVFGPNHEILILGQGSARKQLLTNKNGYVSVLLRWNSSTTKIGSNSRFVSCGAYPITPVDVNSRPSTCLTNFVLTGDHQNLFLSISKSRTVLLEIPNVGDKDGTKCISHILTNHHGRIYMHSLPVSENVMGKIPSLFELPITNPFNNALHQQRIERPPPLMRLELPLSVPTVVAQPPPHLPRTAAAASPAHAAKPPDLTRQQLLDALKQARSSSGAVVTGLPTVDRHGKPIKNMISYLKNQLQKKRRVLHVSPDAKKARTPAMLRVIDQL</sequence>
<comment type="similarity">
    <text evidence="11">Belongs to the Integrator subunit 13 family.</text>
</comment>
<dbReference type="GO" id="GO:0048471">
    <property type="term" value="C:perinuclear region of cytoplasm"/>
    <property type="evidence" value="ECO:0007669"/>
    <property type="project" value="UniProtKB-SubCell"/>
</dbReference>
<dbReference type="AlphaFoldDB" id="A0A915JCM8"/>
<protein>
    <recommendedName>
        <fullName evidence="3">Protein asunder</fullName>
    </recommendedName>
    <alternativeName>
        <fullName evidence="10">Cell cycle regulator Mat89Bb</fullName>
    </alternativeName>
    <alternativeName>
        <fullName evidence="9">Set apart in position or space protein</fullName>
    </alternativeName>
</protein>
<dbReference type="InterPro" id="IPR019355">
    <property type="entry name" value="Cell_cycle_regulator_Mat89Bb"/>
</dbReference>
<dbReference type="GO" id="GO:0007346">
    <property type="term" value="P:regulation of mitotic cell cycle"/>
    <property type="evidence" value="ECO:0007669"/>
    <property type="project" value="TreeGrafter"/>
</dbReference>
<dbReference type="GO" id="GO:0032039">
    <property type="term" value="C:integrator complex"/>
    <property type="evidence" value="ECO:0007669"/>
    <property type="project" value="TreeGrafter"/>
</dbReference>
<keyword evidence="13" id="KW-1185">Reference proteome</keyword>
<keyword evidence="7" id="KW-0539">Nucleus</keyword>
<dbReference type="WBParaSite" id="nRc.2.0.1.t24263-RA">
    <property type="protein sequence ID" value="nRc.2.0.1.t24263-RA"/>
    <property type="gene ID" value="nRc.2.0.1.g24263"/>
</dbReference>
<keyword evidence="4" id="KW-0963">Cytoplasm</keyword>
<accession>A0A915JCM8</accession>
<comment type="subcellular location">
    <subcellularLocation>
        <location evidence="2">Cytoplasm</location>
        <location evidence="2">Perinuclear region</location>
    </subcellularLocation>
    <subcellularLocation>
        <location evidence="1">Nucleus</location>
    </subcellularLocation>
</comment>
<dbReference type="PANTHER" id="PTHR12955:SF1">
    <property type="entry name" value="INTEGRATOR COMPLEX SUBUNIT 13"/>
    <property type="match status" value="1"/>
</dbReference>
<reference evidence="14" key="1">
    <citation type="submission" date="2022-11" db="UniProtKB">
        <authorList>
            <consortium name="WormBaseParasite"/>
        </authorList>
    </citation>
    <scope>IDENTIFICATION</scope>
</reference>
<keyword evidence="8" id="KW-0131">Cell cycle</keyword>
<keyword evidence="6" id="KW-0498">Mitosis</keyword>
<evidence type="ECO:0000256" key="3">
    <source>
        <dbReference type="ARBA" id="ARBA00020501"/>
    </source>
</evidence>
<dbReference type="Pfam" id="PF10221">
    <property type="entry name" value="Mat89Bb"/>
    <property type="match status" value="1"/>
</dbReference>
<evidence type="ECO:0000313" key="14">
    <source>
        <dbReference type="WBParaSite" id="nRc.2.0.1.t24263-RA"/>
    </source>
</evidence>
<evidence type="ECO:0000256" key="11">
    <source>
        <dbReference type="ARBA" id="ARBA00061603"/>
    </source>
</evidence>
<evidence type="ECO:0000256" key="2">
    <source>
        <dbReference type="ARBA" id="ARBA00004556"/>
    </source>
</evidence>
<keyword evidence="5" id="KW-0132">Cell division</keyword>
<evidence type="ECO:0000256" key="9">
    <source>
        <dbReference type="ARBA" id="ARBA00030658"/>
    </source>
</evidence>
<dbReference type="PANTHER" id="PTHR12955">
    <property type="entry name" value="SARCOMA ANTIGEN NY-SAR-95-RELATED"/>
    <property type="match status" value="1"/>
</dbReference>
<evidence type="ECO:0000256" key="4">
    <source>
        <dbReference type="ARBA" id="ARBA00022490"/>
    </source>
</evidence>
<evidence type="ECO:0000313" key="13">
    <source>
        <dbReference type="Proteomes" id="UP000887565"/>
    </source>
</evidence>